<evidence type="ECO:0000313" key="4">
    <source>
        <dbReference type="Proteomes" id="UP000183900"/>
    </source>
</evidence>
<dbReference type="InterPro" id="IPR014710">
    <property type="entry name" value="RmlC-like_jellyroll"/>
</dbReference>
<gene>
    <name evidence="3" type="ORF">Ga0061067_102204</name>
</gene>
<dbReference type="Pfam" id="PF05899">
    <property type="entry name" value="Cupin_3"/>
    <property type="match status" value="1"/>
</dbReference>
<feature type="region of interest" description="Disordered" evidence="1">
    <location>
        <begin position="1"/>
        <end position="23"/>
    </location>
</feature>
<evidence type="ECO:0000259" key="2">
    <source>
        <dbReference type="Pfam" id="PF05899"/>
    </source>
</evidence>
<evidence type="ECO:0000313" key="3">
    <source>
        <dbReference type="EMBL" id="CUA92968.1"/>
    </source>
</evidence>
<dbReference type="CDD" id="cd02227">
    <property type="entry name" value="cupin_TM1112-like"/>
    <property type="match status" value="1"/>
</dbReference>
<proteinExistence type="predicted"/>
<name>A0A0K6HQ88_9HYPH</name>
<dbReference type="InterPro" id="IPR008579">
    <property type="entry name" value="UGlyAH_Cupin_dom"/>
</dbReference>
<accession>A0A0K6HQ88</accession>
<dbReference type="PANTHER" id="PTHR40943">
    <property type="entry name" value="CYTOPLASMIC PROTEIN-RELATED"/>
    <property type="match status" value="1"/>
</dbReference>
<dbReference type="EMBL" id="CYHE01000002">
    <property type="protein sequence ID" value="CUA92968.1"/>
    <property type="molecule type" value="Genomic_DNA"/>
</dbReference>
<dbReference type="RefSeq" id="WP_055454497.1">
    <property type="nucleotide sequence ID" value="NZ_CYHE01000002.1"/>
</dbReference>
<dbReference type="OrthoDB" id="9799053at2"/>
<dbReference type="InterPro" id="IPR011051">
    <property type="entry name" value="RmlC_Cupin_sf"/>
</dbReference>
<dbReference type="SUPFAM" id="SSF51182">
    <property type="entry name" value="RmlC-like cupins"/>
    <property type="match status" value="1"/>
</dbReference>
<organism evidence="3 4">
    <name type="scientific">Pannonibacter indicus</name>
    <dbReference type="NCBI Taxonomy" id="466044"/>
    <lineage>
        <taxon>Bacteria</taxon>
        <taxon>Pseudomonadati</taxon>
        <taxon>Pseudomonadota</taxon>
        <taxon>Alphaproteobacteria</taxon>
        <taxon>Hyphomicrobiales</taxon>
        <taxon>Stappiaceae</taxon>
        <taxon>Pannonibacter</taxon>
    </lineage>
</organism>
<dbReference type="Gene3D" id="2.60.120.10">
    <property type="entry name" value="Jelly Rolls"/>
    <property type="match status" value="1"/>
</dbReference>
<protein>
    <submittedName>
        <fullName evidence="3">Predicted enzyme of the cupin superfamily</fullName>
    </submittedName>
</protein>
<reference evidence="4" key="1">
    <citation type="submission" date="2015-08" db="EMBL/GenBank/DDBJ databases">
        <authorList>
            <person name="Varghese N."/>
        </authorList>
    </citation>
    <scope>NUCLEOTIDE SEQUENCE [LARGE SCALE GENOMIC DNA]</scope>
    <source>
        <strain evidence="4">DSM 23407</strain>
    </source>
</reference>
<dbReference type="Proteomes" id="UP000183900">
    <property type="component" value="Unassembled WGS sequence"/>
</dbReference>
<dbReference type="AlphaFoldDB" id="A0A0K6HQ88"/>
<sequence length="115" mass="13166">MKHFLPLDLDQLTPEHDAPAPEKVISGEPRFTTWLLETRDGERQFTGAWESTPGAWRVSYDEWEFCTILSGHSRLTDAEGSVRDLKTGDSFIIQPGFSGIWEVIETTRKLFVIRL</sequence>
<evidence type="ECO:0000256" key="1">
    <source>
        <dbReference type="SAM" id="MobiDB-lite"/>
    </source>
</evidence>
<keyword evidence="4" id="KW-1185">Reference proteome</keyword>
<feature type="domain" description="(S)-ureidoglycine aminohydrolase cupin" evidence="2">
    <location>
        <begin position="43"/>
        <end position="110"/>
    </location>
</feature>
<dbReference type="PANTHER" id="PTHR40943:SF2">
    <property type="entry name" value="(S)-UREIDOGLYCINE AMINOHYDROLASE CUPIN DOMAIN-CONTAINING PROTEIN"/>
    <property type="match status" value="1"/>
</dbReference>